<organism evidence="1 2">
    <name type="scientific">Candidatus Limenecus avicola</name>
    <dbReference type="NCBI Taxonomy" id="2840847"/>
    <lineage>
        <taxon>Bacteria</taxon>
        <taxon>Bacillati</taxon>
        <taxon>Bacillota</taxon>
        <taxon>Clostridia</taxon>
        <taxon>Eubacteriales</taxon>
        <taxon>Clostridiaceae</taxon>
        <taxon>Clostridiaceae incertae sedis</taxon>
        <taxon>Candidatus Limenecus</taxon>
    </lineage>
</organism>
<evidence type="ECO:0000313" key="2">
    <source>
        <dbReference type="Proteomes" id="UP000886748"/>
    </source>
</evidence>
<comment type="caution">
    <text evidence="1">The sequence shown here is derived from an EMBL/GenBank/DDBJ whole genome shotgun (WGS) entry which is preliminary data.</text>
</comment>
<protein>
    <submittedName>
        <fullName evidence="1">Uncharacterized protein</fullName>
    </submittedName>
</protein>
<reference evidence="1" key="2">
    <citation type="journal article" date="2021" name="PeerJ">
        <title>Extensive microbial diversity within the chicken gut microbiome revealed by metagenomics and culture.</title>
        <authorList>
            <person name="Gilroy R."/>
            <person name="Ravi A."/>
            <person name="Getino M."/>
            <person name="Pursley I."/>
            <person name="Horton D.L."/>
            <person name="Alikhan N.F."/>
            <person name="Baker D."/>
            <person name="Gharbi K."/>
            <person name="Hall N."/>
            <person name="Watson M."/>
            <person name="Adriaenssens E.M."/>
            <person name="Foster-Nyarko E."/>
            <person name="Jarju S."/>
            <person name="Secka A."/>
            <person name="Antonio M."/>
            <person name="Oren A."/>
            <person name="Chaudhuri R.R."/>
            <person name="La Ragione R."/>
            <person name="Hildebrand F."/>
            <person name="Pallen M.J."/>
        </authorList>
    </citation>
    <scope>NUCLEOTIDE SEQUENCE</scope>
    <source>
        <strain evidence="1">CHK154-7741</strain>
    </source>
</reference>
<accession>A0A9D1MZT5</accession>
<dbReference type="EMBL" id="DVOD01000020">
    <property type="protein sequence ID" value="HIU92071.1"/>
    <property type="molecule type" value="Genomic_DNA"/>
</dbReference>
<sequence length="257" mass="30965">MEIPKKLLTNMPFFNVQKVDKPVKALFKQISDKDDRLLFAPLKLKHEELGDMYVSVHKHERAWNRHELDIEDRSGYVLGKEIFSIDEGNKKMFGFDIFVDPYYRKKKLAELLRLFSIMIMNENKSPRLKIYSKNTAVYFHSKYKFEPQIWQFMDRDKALESIAENEAKEFIEMSRFAKNIQDRVRFFREDGAKQRELCEETQELMQDYINLAMQKQSPEKNYPLKWGMDMVLTKEKVESNKEFYNPLFERHGLDYRL</sequence>
<dbReference type="AlphaFoldDB" id="A0A9D1MZT5"/>
<name>A0A9D1MZT5_9CLOT</name>
<reference evidence="1" key="1">
    <citation type="submission" date="2020-10" db="EMBL/GenBank/DDBJ databases">
        <authorList>
            <person name="Gilroy R."/>
        </authorList>
    </citation>
    <scope>NUCLEOTIDE SEQUENCE</scope>
    <source>
        <strain evidence="1">CHK154-7741</strain>
    </source>
</reference>
<proteinExistence type="predicted"/>
<dbReference type="Proteomes" id="UP000886748">
    <property type="component" value="Unassembled WGS sequence"/>
</dbReference>
<evidence type="ECO:0000313" key="1">
    <source>
        <dbReference type="EMBL" id="HIU92071.1"/>
    </source>
</evidence>
<gene>
    <name evidence="1" type="ORF">IAD26_02930</name>
</gene>